<dbReference type="AlphaFoldDB" id="A0A3D8P6T3"/>
<dbReference type="SUPFAM" id="SSF47240">
    <property type="entry name" value="Ferritin-like"/>
    <property type="match status" value="1"/>
</dbReference>
<dbReference type="Gene3D" id="1.20.1260.10">
    <property type="match status" value="1"/>
</dbReference>
<dbReference type="RefSeq" id="WP_115792011.1">
    <property type="nucleotide sequence ID" value="NZ_QSLN01000002.1"/>
</dbReference>
<comment type="cofactor">
    <cofactor evidence="3">
        <name>Ca(2+)</name>
        <dbReference type="ChEBI" id="CHEBI:29108"/>
    </cofactor>
    <text evidence="3">Binds 1 Ca(2+) ion per subunit.</text>
</comment>
<dbReference type="OrthoDB" id="9800585at2"/>
<organism evidence="4 5">
    <name type="scientific">Ammonifex thiophilus</name>
    <dbReference type="NCBI Taxonomy" id="444093"/>
    <lineage>
        <taxon>Bacteria</taxon>
        <taxon>Bacillati</taxon>
        <taxon>Bacillota</taxon>
        <taxon>Clostridia</taxon>
        <taxon>Thermoanaerobacterales</taxon>
        <taxon>Thermoanaerobacteraceae</taxon>
        <taxon>Ammonifex</taxon>
    </lineage>
</organism>
<evidence type="ECO:0000256" key="3">
    <source>
        <dbReference type="PIRSR" id="PIRSR607760-2"/>
    </source>
</evidence>
<dbReference type="GO" id="GO:0046872">
    <property type="term" value="F:metal ion binding"/>
    <property type="evidence" value="ECO:0007669"/>
    <property type="project" value="UniProtKB-KW"/>
</dbReference>
<sequence>MWIYVKHLQRPVRVSRCDVGLAKLILTQFGGPDGEFSASWRYITQAFTMPTGRTKALLIDIGTEELAHLEMVGTLFHMLIRDATPQQLRSAGLGEQYAVHGFANFLNSPGGEPWTSSYIQATGDPVADLTEDMAAEQKARAAYERLLCSTSDPDVREVLSFLREREVVHFQRFGEALQHVQSYLDNPRHLWPGFTPEQKD</sequence>
<protein>
    <submittedName>
        <fullName evidence="4">Manganese catalase family protein</fullName>
    </submittedName>
</protein>
<feature type="binding site" evidence="2">
    <location>
        <position position="169"/>
    </location>
    <ligand>
        <name>Mn(2+)</name>
        <dbReference type="ChEBI" id="CHEBI:29035"/>
        <label>1</label>
    </ligand>
</feature>
<keyword evidence="2" id="KW-0479">Metal-binding</keyword>
<feature type="binding site" evidence="2">
    <location>
        <position position="65"/>
    </location>
    <ligand>
        <name>Mn(2+)</name>
        <dbReference type="ChEBI" id="CHEBI:29035"/>
        <label>1</label>
    </ligand>
</feature>
<dbReference type="InterPro" id="IPR039377">
    <property type="entry name" value="Mn_catalase_dom"/>
</dbReference>
<dbReference type="InterPro" id="IPR007760">
    <property type="entry name" value="Mn_catalase"/>
</dbReference>
<feature type="binding site" evidence="2">
    <location>
        <position position="136"/>
    </location>
    <ligand>
        <name>Mn(2+)</name>
        <dbReference type="ChEBI" id="CHEBI:29035"/>
        <label>1</label>
    </ligand>
</feature>
<dbReference type="InterPro" id="IPR012347">
    <property type="entry name" value="Ferritin-like"/>
</dbReference>
<proteinExistence type="inferred from homology"/>
<feature type="binding site" evidence="2">
    <location>
        <position position="68"/>
    </location>
    <ligand>
        <name>Mn(2+)</name>
        <dbReference type="ChEBI" id="CHEBI:29035"/>
        <label>1</label>
    </ligand>
</feature>
<accession>A0A3D8P6T3</accession>
<keyword evidence="5" id="KW-1185">Reference proteome</keyword>
<dbReference type="Proteomes" id="UP000256329">
    <property type="component" value="Unassembled WGS sequence"/>
</dbReference>
<feature type="binding site" evidence="2">
    <location>
        <position position="35"/>
    </location>
    <ligand>
        <name>Mn(2+)</name>
        <dbReference type="ChEBI" id="CHEBI:29035"/>
        <label>1</label>
    </ligand>
</feature>
<comment type="similarity">
    <text evidence="1">Belongs to the manganese catalase family.</text>
</comment>
<dbReference type="CDD" id="cd01051">
    <property type="entry name" value="Mn_catalase"/>
    <property type="match status" value="1"/>
</dbReference>
<gene>
    <name evidence="4" type="ORF">DXX99_02870</name>
</gene>
<evidence type="ECO:0000313" key="4">
    <source>
        <dbReference type="EMBL" id="RDV84268.1"/>
    </source>
</evidence>
<comment type="caution">
    <text evidence="4">The sequence shown here is derived from an EMBL/GenBank/DDBJ whole genome shotgun (WGS) entry which is preliminary data.</text>
</comment>
<keyword evidence="2" id="KW-0464">Manganese</keyword>
<evidence type="ECO:0000313" key="5">
    <source>
        <dbReference type="Proteomes" id="UP000256329"/>
    </source>
</evidence>
<comment type="cofactor">
    <cofactor evidence="2">
        <name>Mn(2+)</name>
        <dbReference type="ChEBI" id="CHEBI:29035"/>
    </cofactor>
    <text evidence="2">Binds 2 manganese ions per subunit.</text>
</comment>
<dbReference type="EMBL" id="QSLN01000002">
    <property type="protein sequence ID" value="RDV84268.1"/>
    <property type="molecule type" value="Genomic_DNA"/>
</dbReference>
<dbReference type="Pfam" id="PF05067">
    <property type="entry name" value="Mn_catalase"/>
    <property type="match status" value="1"/>
</dbReference>
<evidence type="ECO:0000256" key="2">
    <source>
        <dbReference type="PIRSR" id="PIRSR607760-1"/>
    </source>
</evidence>
<evidence type="ECO:0000256" key="1">
    <source>
        <dbReference type="ARBA" id="ARBA00007644"/>
    </source>
</evidence>
<feature type="binding site" evidence="3">
    <location>
        <position position="60"/>
    </location>
    <ligand>
        <name>Ca(2+)</name>
        <dbReference type="ChEBI" id="CHEBI:29108"/>
    </ligand>
</feature>
<name>A0A3D8P6T3_9THEO</name>
<dbReference type="InterPro" id="IPR009078">
    <property type="entry name" value="Ferritin-like_SF"/>
</dbReference>
<keyword evidence="3" id="KW-0106">Calcium</keyword>
<reference evidence="4 5" key="1">
    <citation type="submission" date="2018-08" db="EMBL/GenBank/DDBJ databases">
        <title>Form III RuBisCO-mediated autotrophy in Thermodesulfobium bacteria.</title>
        <authorList>
            <person name="Toshchakov S.V."/>
            <person name="Kublanov I.V."/>
            <person name="Frolov E."/>
            <person name="Bonch-Osmolovskaya E.A."/>
            <person name="Tourova T.P."/>
            <person name="Chernych N.A."/>
            <person name="Lebedinsky A.V."/>
        </authorList>
    </citation>
    <scope>NUCLEOTIDE SEQUENCE [LARGE SCALE GENOMIC DNA]</scope>
    <source>
        <strain evidence="4 5">SR</strain>
    </source>
</reference>